<dbReference type="Proteomes" id="UP001476247">
    <property type="component" value="Unassembled WGS sequence"/>
</dbReference>
<keyword evidence="9" id="KW-1185">Reference proteome</keyword>
<dbReference type="InterPro" id="IPR039182">
    <property type="entry name" value="Pop1"/>
</dbReference>
<dbReference type="Pfam" id="PF06978">
    <property type="entry name" value="POP1_N"/>
    <property type="match status" value="1"/>
</dbReference>
<dbReference type="EMBL" id="BAABUJ010000040">
    <property type="protein sequence ID" value="GAA5804971.1"/>
    <property type="molecule type" value="Genomic_DNA"/>
</dbReference>
<feature type="region of interest" description="Disordered" evidence="4">
    <location>
        <begin position="1"/>
        <end position="56"/>
    </location>
</feature>
<comment type="subcellular location">
    <subcellularLocation>
        <location evidence="1">Nucleus</location>
    </subcellularLocation>
</comment>
<evidence type="ECO:0000313" key="8">
    <source>
        <dbReference type="EMBL" id="GAA5804971.1"/>
    </source>
</evidence>
<evidence type="ECO:0000313" key="9">
    <source>
        <dbReference type="Proteomes" id="UP001476247"/>
    </source>
</evidence>
<keyword evidence="2" id="KW-0819">tRNA processing</keyword>
<feature type="domain" description="Pop1 N-terminal" evidence="5">
    <location>
        <begin position="135"/>
        <end position="214"/>
    </location>
</feature>
<dbReference type="Pfam" id="PF22770">
    <property type="entry name" value="POP1_C"/>
    <property type="match status" value="1"/>
</dbReference>
<dbReference type="PANTHER" id="PTHR22731:SF3">
    <property type="entry name" value="RIBONUCLEASES P_MRP PROTEIN SUBUNIT POP1"/>
    <property type="match status" value="1"/>
</dbReference>
<accession>A0ABP9YDE2</accession>
<sequence length="776" mass="88827">MSSTNTNKAANATPIQKNDDSTSGKQKRRERNKLVRQIGTHNKTDNKLTDNIPKVSGPIQADRHALARIMEINAMQTNIRKSSFALNELAFQSLPRGLRRRAASHNLNRLPARLREKAAREAHSSAPDTALIRKKVRKIKPPRNTVQEFLRRQRSKKWLETHMWHTKRMKMTDIWGHRIASRPNTKSVRVTYRSFTRLSIIHDASYLACIELTGDFDEITAVLNTVTDAGLPSVGSERFVKGNRMGNSNLYEYLKYPTHLICPISFLWKPHTKDTLWLWIHPAAINEALEFIKLAVKETKVENVQLNDLREQVLRFELTGPRSTALLQAILDPVQNDGTKGNQTWRDLSELRSSCSLSPGSVLGLSVNDPRLKFPQKVPPRKNEISIEDQAKIQKVLDQWPTDVSDTKIWDKETRDILFEKKISEYALNLRREQNLVPGTKLESTEADARIPILLVQRGGAAYTRAGITQKPLSTHELIEGWTVILPRGWGLAFWKSMVFAGARVAGFEDVRAMHFESGFPCFPQDYPGTRAFEVHRQLVKEAAEAIWEKRPPAKRVNFEKRGIEHPFECAFESLSTVEHMELENQHDLAARPNYNLIQGDKLISAVLTESQENLQSTLDAFAKQRNIEIERFNFLLDDTMVKIRVKYIDRGKPAPFAMIYLLEDDKEYDQFTFHIRHQSPLKKSKRKLKELMEVQVDAKKKNTFVPSKSQHIGYITNGDFSLTLGYGFGIGACTVNGLKKMNNIDTLQNRTMKKVVLIRNPKCLEVRPAQLEIMF</sequence>
<dbReference type="InterPro" id="IPR009723">
    <property type="entry name" value="Pop1_N"/>
</dbReference>
<protein>
    <submittedName>
        <fullName evidence="8">Uncharacterized protein</fullName>
    </submittedName>
</protein>
<dbReference type="InterPro" id="IPR012590">
    <property type="entry name" value="POPLD_dom"/>
</dbReference>
<gene>
    <name evidence="8" type="ORF">HPULCUR_010481</name>
</gene>
<organism evidence="8 9">
    <name type="scientific">Helicostylum pulchrum</name>
    <dbReference type="NCBI Taxonomy" id="562976"/>
    <lineage>
        <taxon>Eukaryota</taxon>
        <taxon>Fungi</taxon>
        <taxon>Fungi incertae sedis</taxon>
        <taxon>Mucoromycota</taxon>
        <taxon>Mucoromycotina</taxon>
        <taxon>Mucoromycetes</taxon>
        <taxon>Mucorales</taxon>
        <taxon>Mucorineae</taxon>
        <taxon>Mucoraceae</taxon>
        <taxon>Helicostylum</taxon>
    </lineage>
</organism>
<evidence type="ECO:0000256" key="4">
    <source>
        <dbReference type="SAM" id="MobiDB-lite"/>
    </source>
</evidence>
<name>A0ABP9YDE2_9FUNG</name>
<evidence type="ECO:0000256" key="2">
    <source>
        <dbReference type="ARBA" id="ARBA00022694"/>
    </source>
</evidence>
<feature type="domain" description="POP1 C-terminal" evidence="7">
    <location>
        <begin position="683"/>
        <end position="775"/>
    </location>
</feature>
<evidence type="ECO:0000259" key="6">
    <source>
        <dbReference type="Pfam" id="PF08170"/>
    </source>
</evidence>
<keyword evidence="3" id="KW-0539">Nucleus</keyword>
<dbReference type="InterPro" id="IPR055079">
    <property type="entry name" value="POP1_C"/>
</dbReference>
<reference evidence="8 9" key="1">
    <citation type="submission" date="2024-04" db="EMBL/GenBank/DDBJ databases">
        <title>genome sequences of Mucor flavus KT1a and Helicostylum pulchrum KT1b strains isolation_sourced from the surface of a dry-aged beef.</title>
        <authorList>
            <person name="Toyotome T."/>
            <person name="Hosono M."/>
            <person name="Torimaru M."/>
            <person name="Fukuda K."/>
            <person name="Mikami N."/>
        </authorList>
    </citation>
    <scope>NUCLEOTIDE SEQUENCE [LARGE SCALE GENOMIC DNA]</scope>
    <source>
        <strain evidence="8 9">KT1b</strain>
    </source>
</reference>
<proteinExistence type="predicted"/>
<comment type="caution">
    <text evidence="8">The sequence shown here is derived from an EMBL/GenBank/DDBJ whole genome shotgun (WGS) entry which is preliminary data.</text>
</comment>
<evidence type="ECO:0000256" key="3">
    <source>
        <dbReference type="ARBA" id="ARBA00023242"/>
    </source>
</evidence>
<evidence type="ECO:0000256" key="1">
    <source>
        <dbReference type="ARBA" id="ARBA00004123"/>
    </source>
</evidence>
<dbReference type="PANTHER" id="PTHR22731">
    <property type="entry name" value="RIBONUCLEASES P/MRP PROTEIN SUBUNIT POP1"/>
    <property type="match status" value="1"/>
</dbReference>
<dbReference type="SUPFAM" id="SSF103025">
    <property type="entry name" value="Folate-binding domain"/>
    <property type="match status" value="2"/>
</dbReference>
<dbReference type="Pfam" id="PF08170">
    <property type="entry name" value="POPLD"/>
    <property type="match status" value="1"/>
</dbReference>
<feature type="domain" description="POPLD" evidence="6">
    <location>
        <begin position="481"/>
        <end position="571"/>
    </location>
</feature>
<evidence type="ECO:0000259" key="5">
    <source>
        <dbReference type="Pfam" id="PF06978"/>
    </source>
</evidence>
<evidence type="ECO:0000259" key="7">
    <source>
        <dbReference type="Pfam" id="PF22770"/>
    </source>
</evidence>
<feature type="compositionally biased region" description="Polar residues" evidence="4">
    <location>
        <begin position="1"/>
        <end position="16"/>
    </location>
</feature>